<gene>
    <name evidence="1" type="ORF">JKP34_00865</name>
</gene>
<protein>
    <submittedName>
        <fullName evidence="1">Uncharacterized protein</fullName>
    </submittedName>
</protein>
<comment type="caution">
    <text evidence="1">The sequence shown here is derived from an EMBL/GenBank/DDBJ whole genome shotgun (WGS) entry which is preliminary data.</text>
</comment>
<evidence type="ECO:0000313" key="1">
    <source>
        <dbReference type="EMBL" id="MBL0763778.1"/>
    </source>
</evidence>
<accession>A0A937ACN0</accession>
<dbReference type="Proteomes" id="UP000642920">
    <property type="component" value="Unassembled WGS sequence"/>
</dbReference>
<organism evidence="1 2">
    <name type="scientific">Marivirga atlantica</name>
    <dbReference type="NCBI Taxonomy" id="1548457"/>
    <lineage>
        <taxon>Bacteria</taxon>
        <taxon>Pseudomonadati</taxon>
        <taxon>Bacteroidota</taxon>
        <taxon>Cytophagia</taxon>
        <taxon>Cytophagales</taxon>
        <taxon>Marivirgaceae</taxon>
        <taxon>Marivirga</taxon>
    </lineage>
</organism>
<dbReference type="RefSeq" id="WP_201916738.1">
    <property type="nucleotide sequence ID" value="NZ_JAERQG010000001.1"/>
</dbReference>
<reference evidence="1" key="1">
    <citation type="submission" date="2021-01" db="EMBL/GenBank/DDBJ databases">
        <title>Marivirga sp. nov., isolated from intertidal surface sediments.</title>
        <authorList>
            <person name="Zhang M."/>
        </authorList>
    </citation>
    <scope>NUCLEOTIDE SEQUENCE</scope>
    <source>
        <strain evidence="1">SM1354</strain>
    </source>
</reference>
<dbReference type="EMBL" id="JAERQG010000001">
    <property type="protein sequence ID" value="MBL0763778.1"/>
    <property type="molecule type" value="Genomic_DNA"/>
</dbReference>
<evidence type="ECO:0000313" key="2">
    <source>
        <dbReference type="Proteomes" id="UP000642920"/>
    </source>
</evidence>
<keyword evidence="2" id="KW-1185">Reference proteome</keyword>
<proteinExistence type="predicted"/>
<sequence>MIEFTILYKDNSKKKMEAESRENLIKNFSANDATAFQEKVKQIHWTEYNTHYIEHVATGKVDRIPITDVVE</sequence>
<name>A0A937ACN0_9BACT</name>
<dbReference type="AlphaFoldDB" id="A0A937ACN0"/>